<evidence type="ECO:0000313" key="9">
    <source>
        <dbReference type="EMBL" id="MFC4870654.1"/>
    </source>
</evidence>
<gene>
    <name evidence="7 9" type="primary">rnpA</name>
    <name evidence="9" type="ORF">ACFPFU_03075</name>
</gene>
<evidence type="ECO:0000256" key="4">
    <source>
        <dbReference type="ARBA" id="ARBA00022759"/>
    </source>
</evidence>
<evidence type="ECO:0000256" key="1">
    <source>
        <dbReference type="ARBA" id="ARBA00002663"/>
    </source>
</evidence>
<evidence type="ECO:0000256" key="3">
    <source>
        <dbReference type="ARBA" id="ARBA00022722"/>
    </source>
</evidence>
<dbReference type="InterPro" id="IPR000100">
    <property type="entry name" value="RNase_P"/>
</dbReference>
<dbReference type="PROSITE" id="PS00648">
    <property type="entry name" value="RIBONUCLEASE_P"/>
    <property type="match status" value="1"/>
</dbReference>
<dbReference type="RefSeq" id="WP_377061370.1">
    <property type="nucleotide sequence ID" value="NZ_JBHSJJ010000001.1"/>
</dbReference>
<comment type="catalytic activity">
    <reaction evidence="7">
        <text>Endonucleolytic cleavage of RNA, removing 5'-extranucleotides from tRNA precursor.</text>
        <dbReference type="EC" id="3.1.26.5"/>
    </reaction>
</comment>
<dbReference type="InterPro" id="IPR020539">
    <property type="entry name" value="RNase_P_CS"/>
</dbReference>
<protein>
    <recommendedName>
        <fullName evidence="7 8">Ribonuclease P protein component</fullName>
        <shortName evidence="7">RNase P protein</shortName>
        <shortName evidence="7">RNaseP protein</shortName>
        <ecNumber evidence="7 8">3.1.26.5</ecNumber>
    </recommendedName>
    <alternativeName>
        <fullName evidence="7">Protein C5</fullName>
    </alternativeName>
</protein>
<comment type="caution">
    <text evidence="9">The sequence shown here is derived from an EMBL/GenBank/DDBJ whole genome shotgun (WGS) entry which is preliminary data.</text>
</comment>
<dbReference type="PANTHER" id="PTHR33992">
    <property type="entry name" value="RIBONUCLEASE P PROTEIN COMPONENT"/>
    <property type="match status" value="1"/>
</dbReference>
<dbReference type="NCBIfam" id="TIGR00188">
    <property type="entry name" value="rnpA"/>
    <property type="match status" value="1"/>
</dbReference>
<name>A0ABV9SWQ7_9BACT</name>
<keyword evidence="6 7" id="KW-0694">RNA-binding</keyword>
<dbReference type="EC" id="3.1.26.5" evidence="7 8"/>
<dbReference type="HAMAP" id="MF_00227">
    <property type="entry name" value="RNase_P"/>
    <property type="match status" value="1"/>
</dbReference>
<proteinExistence type="inferred from homology"/>
<dbReference type="PANTHER" id="PTHR33992:SF1">
    <property type="entry name" value="RIBONUCLEASE P PROTEIN COMPONENT"/>
    <property type="match status" value="1"/>
</dbReference>
<evidence type="ECO:0000256" key="5">
    <source>
        <dbReference type="ARBA" id="ARBA00022801"/>
    </source>
</evidence>
<accession>A0ABV9SWQ7</accession>
<evidence type="ECO:0000313" key="10">
    <source>
        <dbReference type="Proteomes" id="UP001595818"/>
    </source>
</evidence>
<keyword evidence="3 7" id="KW-0540">Nuclease</keyword>
<keyword evidence="10" id="KW-1185">Reference proteome</keyword>
<comment type="subunit">
    <text evidence="7">Consists of a catalytic RNA component (M1 or rnpB) and a protein subunit.</text>
</comment>
<evidence type="ECO:0000256" key="2">
    <source>
        <dbReference type="ARBA" id="ARBA00022694"/>
    </source>
</evidence>
<dbReference type="SUPFAM" id="SSF54211">
    <property type="entry name" value="Ribosomal protein S5 domain 2-like"/>
    <property type="match status" value="1"/>
</dbReference>
<comment type="function">
    <text evidence="1 7">RNaseP catalyzes the removal of the 5'-leader sequence from pre-tRNA to produce the mature 5'-terminus. It can also cleave other RNA substrates such as 4.5S RNA. The protein component plays an auxiliary but essential role in vivo by binding to the 5'-leader sequence and broadening the substrate specificity of the ribozyme.</text>
</comment>
<evidence type="ECO:0000256" key="7">
    <source>
        <dbReference type="HAMAP-Rule" id="MF_00227"/>
    </source>
</evidence>
<dbReference type="InterPro" id="IPR014721">
    <property type="entry name" value="Ribsml_uS5_D2-typ_fold_subgr"/>
</dbReference>
<evidence type="ECO:0000256" key="8">
    <source>
        <dbReference type="NCBIfam" id="TIGR00188"/>
    </source>
</evidence>
<dbReference type="Gene3D" id="3.30.230.10">
    <property type="match status" value="1"/>
</dbReference>
<dbReference type="InterPro" id="IPR020568">
    <property type="entry name" value="Ribosomal_Su5_D2-typ_SF"/>
</dbReference>
<evidence type="ECO:0000256" key="6">
    <source>
        <dbReference type="ARBA" id="ARBA00022884"/>
    </source>
</evidence>
<dbReference type="Proteomes" id="UP001595818">
    <property type="component" value="Unassembled WGS sequence"/>
</dbReference>
<keyword evidence="2 7" id="KW-0819">tRNA processing</keyword>
<comment type="similarity">
    <text evidence="7">Belongs to the RnpA family.</text>
</comment>
<reference evidence="10" key="1">
    <citation type="journal article" date="2019" name="Int. J. Syst. Evol. Microbiol.">
        <title>The Global Catalogue of Microorganisms (GCM) 10K type strain sequencing project: providing services to taxonomists for standard genome sequencing and annotation.</title>
        <authorList>
            <consortium name="The Broad Institute Genomics Platform"/>
            <consortium name="The Broad Institute Genome Sequencing Center for Infectious Disease"/>
            <person name="Wu L."/>
            <person name="Ma J."/>
        </authorList>
    </citation>
    <scope>NUCLEOTIDE SEQUENCE [LARGE SCALE GENOMIC DNA]</scope>
    <source>
        <strain evidence="10">CGMCC 4.7466</strain>
    </source>
</reference>
<organism evidence="9 10">
    <name type="scientific">Negadavirga shengliensis</name>
    <dbReference type="NCBI Taxonomy" id="1389218"/>
    <lineage>
        <taxon>Bacteria</taxon>
        <taxon>Pseudomonadati</taxon>
        <taxon>Bacteroidota</taxon>
        <taxon>Cytophagia</taxon>
        <taxon>Cytophagales</taxon>
        <taxon>Cyclobacteriaceae</taxon>
        <taxon>Negadavirga</taxon>
    </lineage>
</organism>
<keyword evidence="4 7" id="KW-0255">Endonuclease</keyword>
<dbReference type="Pfam" id="PF00825">
    <property type="entry name" value="Ribonuclease_P"/>
    <property type="match status" value="1"/>
</dbReference>
<keyword evidence="5 7" id="KW-0378">Hydrolase</keyword>
<dbReference type="EMBL" id="JBHSJJ010000001">
    <property type="protein sequence ID" value="MFC4870654.1"/>
    <property type="molecule type" value="Genomic_DNA"/>
</dbReference>
<dbReference type="GO" id="GO:0004526">
    <property type="term" value="F:ribonuclease P activity"/>
    <property type="evidence" value="ECO:0007669"/>
    <property type="project" value="UniProtKB-EC"/>
</dbReference>
<sequence length="119" mass="14023">MDCRFPKEERLHSKKSIKELFDKGSSFFLYPFKVFYLPNPHTETNQVLISVSKKRIKKAVDRNLIKRRIREAYRLNKHLLSSQNENKKLIGLVYVSSDLMGFASIEPQLQKILRRISAL</sequence>